<comment type="caution">
    <text evidence="2">The sequence shown here is derived from an EMBL/GenBank/DDBJ whole genome shotgun (WGS) entry which is preliminary data.</text>
</comment>
<keyword evidence="3" id="KW-1185">Reference proteome</keyword>
<dbReference type="EMBL" id="LSRX01000942">
    <property type="protein sequence ID" value="OLP85989.1"/>
    <property type="molecule type" value="Genomic_DNA"/>
</dbReference>
<dbReference type="AlphaFoldDB" id="A0A1Q9CST8"/>
<accession>A0A1Q9CST8</accession>
<feature type="compositionally biased region" description="Polar residues" evidence="1">
    <location>
        <begin position="10"/>
        <end position="20"/>
    </location>
</feature>
<feature type="compositionally biased region" description="Polar residues" evidence="1">
    <location>
        <begin position="135"/>
        <end position="155"/>
    </location>
</feature>
<evidence type="ECO:0000313" key="2">
    <source>
        <dbReference type="EMBL" id="OLP85989.1"/>
    </source>
</evidence>
<organism evidence="2 3">
    <name type="scientific">Symbiodinium microadriaticum</name>
    <name type="common">Dinoflagellate</name>
    <name type="synonym">Zooxanthella microadriatica</name>
    <dbReference type="NCBI Taxonomy" id="2951"/>
    <lineage>
        <taxon>Eukaryota</taxon>
        <taxon>Sar</taxon>
        <taxon>Alveolata</taxon>
        <taxon>Dinophyceae</taxon>
        <taxon>Suessiales</taxon>
        <taxon>Symbiodiniaceae</taxon>
        <taxon>Symbiodinium</taxon>
    </lineage>
</organism>
<feature type="region of interest" description="Disordered" evidence="1">
    <location>
        <begin position="135"/>
        <end position="161"/>
    </location>
</feature>
<evidence type="ECO:0000256" key="1">
    <source>
        <dbReference type="SAM" id="MobiDB-lite"/>
    </source>
</evidence>
<feature type="region of interest" description="Disordered" evidence="1">
    <location>
        <begin position="191"/>
        <end position="319"/>
    </location>
</feature>
<reference evidence="2 3" key="1">
    <citation type="submission" date="2016-02" db="EMBL/GenBank/DDBJ databases">
        <title>Genome analysis of coral dinoflagellate symbionts highlights evolutionary adaptations to a symbiotic lifestyle.</title>
        <authorList>
            <person name="Aranda M."/>
            <person name="Li Y."/>
            <person name="Liew Y.J."/>
            <person name="Baumgarten S."/>
            <person name="Simakov O."/>
            <person name="Wilson M."/>
            <person name="Piel J."/>
            <person name="Ashoor H."/>
            <person name="Bougouffa S."/>
            <person name="Bajic V.B."/>
            <person name="Ryu T."/>
            <person name="Ravasi T."/>
            <person name="Bayer T."/>
            <person name="Micklem G."/>
            <person name="Kim H."/>
            <person name="Bhak J."/>
            <person name="Lajeunesse T.C."/>
            <person name="Voolstra C.R."/>
        </authorList>
    </citation>
    <scope>NUCLEOTIDE SEQUENCE [LARGE SCALE GENOMIC DNA]</scope>
    <source>
        <strain evidence="2 3">CCMP2467</strain>
    </source>
</reference>
<protein>
    <submittedName>
        <fullName evidence="2">Uncharacterized protein</fullName>
    </submittedName>
</protein>
<dbReference type="Proteomes" id="UP000186817">
    <property type="component" value="Unassembled WGS sequence"/>
</dbReference>
<feature type="compositionally biased region" description="Polar residues" evidence="1">
    <location>
        <begin position="212"/>
        <end position="258"/>
    </location>
</feature>
<evidence type="ECO:0000313" key="3">
    <source>
        <dbReference type="Proteomes" id="UP000186817"/>
    </source>
</evidence>
<gene>
    <name evidence="2" type="ORF">AK812_SmicGene32950</name>
</gene>
<proteinExistence type="predicted"/>
<name>A0A1Q9CST8_SYMMI</name>
<feature type="region of interest" description="Disordered" evidence="1">
    <location>
        <begin position="1"/>
        <end position="26"/>
    </location>
</feature>
<sequence length="431" mass="47336">MTEPSKTHHSIPQASKSQPQEEGWVLERPKSLPHLYHQHGSQSQPYPAIWIAQRASNYQSLQPGVKKVLQQETFSWHHQIDSLQHTLANFTEQVHNEKKPNMGQEHLPATSICKVSLLHLIHAYQDWWGPTSTHSQAAAEWGQQQTSNTETSQPATAAAEPSWEWGAQSWTGHHTTASDTQWSQSWQPAEWQYDGDGTHQAGAATQPHATHHASSSEAPHTDSRQAQWQSNTGTHHPQPAWNTTETQPAAAVISQQGGASDPLWDGRTLRLSARPRRDNNPGPPPWVHQVRDGRQGGSTPQQAPAPSPPPLQQQEHTDLMQRHSSITAAQQALQAANRRGETQAMAMQQQVQLIHDIAEHVGGEPGAAVMTLCDVLARHIALLAPTGALPETCKTSRKRALTEPNVLVEAPEALSLMSRFSFSGGASLTSE</sequence>